<dbReference type="Proteomes" id="UP000000256">
    <property type="component" value="Chromosome"/>
</dbReference>
<feature type="chain" id="PRO_5002675560" evidence="1">
    <location>
        <begin position="24"/>
        <end position="109"/>
    </location>
</feature>
<feature type="signal peptide" evidence="1">
    <location>
        <begin position="1"/>
        <end position="23"/>
    </location>
</feature>
<organism evidence="2 3">
    <name type="scientific">Caldicellulosiruptor saccharolyticus (strain ATCC 43494 / DSM 8903 / Tp8T 6331)</name>
    <dbReference type="NCBI Taxonomy" id="351627"/>
    <lineage>
        <taxon>Bacteria</taxon>
        <taxon>Bacillati</taxon>
        <taxon>Bacillota</taxon>
        <taxon>Bacillota incertae sedis</taxon>
        <taxon>Caldicellulosiruptorales</taxon>
        <taxon>Caldicellulosiruptoraceae</taxon>
        <taxon>Caldicellulosiruptor</taxon>
    </lineage>
</organism>
<protein>
    <submittedName>
        <fullName evidence="2">KWG Leptospira repeat protein</fullName>
    </submittedName>
</protein>
<keyword evidence="1" id="KW-0732">Signal</keyword>
<dbReference type="OrthoDB" id="210273at2"/>
<dbReference type="PANTHER" id="PTHR37841">
    <property type="entry name" value="GLR2918 PROTEIN"/>
    <property type="match status" value="1"/>
</dbReference>
<evidence type="ECO:0000256" key="1">
    <source>
        <dbReference type="SAM" id="SignalP"/>
    </source>
</evidence>
<accession>A4XG12</accession>
<keyword evidence="3" id="KW-1185">Reference proteome</keyword>
<dbReference type="InterPro" id="IPR032774">
    <property type="entry name" value="WG_beta_rep"/>
</dbReference>
<gene>
    <name evidence="2" type="ordered locus">Csac_0199</name>
</gene>
<dbReference type="eggNOG" id="COG5263">
    <property type="taxonomic scope" value="Bacteria"/>
</dbReference>
<proteinExistence type="predicted"/>
<evidence type="ECO:0000313" key="2">
    <source>
        <dbReference type="EMBL" id="ABP65847.1"/>
    </source>
</evidence>
<dbReference type="PANTHER" id="PTHR37841:SF1">
    <property type="entry name" value="DUF3298 DOMAIN-CONTAINING PROTEIN"/>
    <property type="match status" value="1"/>
</dbReference>
<evidence type="ECO:0000313" key="3">
    <source>
        <dbReference type="Proteomes" id="UP000000256"/>
    </source>
</evidence>
<dbReference type="EMBL" id="CP000679">
    <property type="protein sequence ID" value="ABP65847.1"/>
    <property type="molecule type" value="Genomic_DNA"/>
</dbReference>
<dbReference type="AlphaFoldDB" id="A4XG12"/>
<reference evidence="2 3" key="1">
    <citation type="journal article" date="2008" name="Appl. Environ. Microbiol.">
        <title>Hydrogenomics of the extremely thermophilic bacterium Caldicellulosiruptor saccharolyticus.</title>
        <authorList>
            <person name="van de Werken H.J."/>
            <person name="Verhaart M.R."/>
            <person name="VanFossen A.L."/>
            <person name="Willquist K."/>
            <person name="Lewis D.L."/>
            <person name="Nichols J.D."/>
            <person name="Goorissen H.P."/>
            <person name="Mongodin E.F."/>
            <person name="Nelson K.E."/>
            <person name="van Niel E.W."/>
            <person name="Stams A.J."/>
            <person name="Ward D.E."/>
            <person name="de Vos W.M."/>
            <person name="van der Oost J."/>
            <person name="Kelly R.M."/>
            <person name="Kengen S.W."/>
        </authorList>
    </citation>
    <scope>NUCLEOTIDE SEQUENCE [LARGE SCALE GENOMIC DNA]</scope>
    <source>
        <strain evidence="3">ATCC 43494 / DSM 8903 / Tp8T 6331</strain>
    </source>
</reference>
<dbReference type="HOGENOM" id="CLU_2178987_0_0_9"/>
<name>A4XG12_CALS8</name>
<dbReference type="KEGG" id="csc:Csac_0199"/>
<dbReference type="STRING" id="351627.Csac_0199"/>
<dbReference type="Pfam" id="PF14903">
    <property type="entry name" value="WG_beta_rep"/>
    <property type="match status" value="1"/>
</dbReference>
<sequence length="109" mass="12082">MKRLLSVILIILLSLSVLPTAGAKNEVSVTYVIKPSFDFGDVRDFHEGFAAVEKGGKWGFVDKTGKEVVPLIYESVREFSEGFAWVKKDGKWGIIANPLKTKNLPVKSK</sequence>
<dbReference type="RefSeq" id="WP_011915812.1">
    <property type="nucleotide sequence ID" value="NC_009437.1"/>
</dbReference>